<accession>A0ABX2UP44</accession>
<evidence type="ECO:0000256" key="1">
    <source>
        <dbReference type="ARBA" id="ARBA00004651"/>
    </source>
</evidence>
<feature type="transmembrane region" description="Helical" evidence="7">
    <location>
        <begin position="502"/>
        <end position="519"/>
    </location>
</feature>
<feature type="transmembrane region" description="Helical" evidence="7">
    <location>
        <begin position="102"/>
        <end position="121"/>
    </location>
</feature>
<dbReference type="Proteomes" id="UP000077961">
    <property type="component" value="Unassembled WGS sequence"/>
</dbReference>
<feature type="transmembrane region" description="Helical" evidence="7">
    <location>
        <begin position="531"/>
        <end position="550"/>
    </location>
</feature>
<sequence>MTLLTDSPALPRWLDELKTYWKDDGPRFVHIAKVAAALSLAMGLCMRLELRTPATAMVSVVIVMMHQQSGMVIARGFYRGLGMVCGSIAGVVLIALFPQQPLLFFIALAAWIGVCVFGAAYYRNFQSYGFVLTGYGTAITAMPAWSNPYGVFDNVVFTVSEVVVGVVCASVVSAVVFPQPVTPALYASSRRNFTNLLSAVHEMLGRATAVAAFDTFLDLIRERAGVQSLRSGAVFEDPSIRLHHHVFLDLDRSFLDTVAWIHALHQLKARVEAEAHPRALAAVGELIGALIAIVPGEGQPEPITLEQVETLAHALDAFEQSLPAHLGRLLHSLADLPPQQRQFVATTGSALFFSIADLRQYCRSYIDARAVDRLPWSRSVIHAIRGIGRTRATANRMAALIAGTSAAVAVLLVGSAWIASGWVGGSSAIVAVAITSALFALVPNPVAASRQIFCGCLAGWLAGFAFNFFLLPRLDGFVLLAASIAIFVMIGSYVNTFAKTSIFGLGFNIYLCFIVGISNPTVYNPSAYLDTGFALLAGIAAAAAAFSILVPRAGDWISAQYLQQIRTLVSQSAQDGDLDDLLYTFELSLRDFILQIASAPADARVDRNHLIGWAFAALEIGRAMIQIRLDTEQLGERLPEEWLDTQTAWLAALADVFAAVTPQAADAARVATRRALDVLPFAQHAEVDTAMLTHCRMRALLHFTDLALQDETLSLWQSARQPA</sequence>
<name>A0ABX2UP44_9BURK</name>
<dbReference type="RefSeq" id="WP_064270467.1">
    <property type="nucleotide sequence ID" value="NZ_LXJZ01000198.1"/>
</dbReference>
<feature type="transmembrane region" description="Helical" evidence="7">
    <location>
        <begin position="76"/>
        <end position="96"/>
    </location>
</feature>
<feature type="transmembrane region" description="Helical" evidence="7">
    <location>
        <begin position="425"/>
        <end position="443"/>
    </location>
</feature>
<proteinExistence type="predicted"/>
<evidence type="ECO:0000256" key="5">
    <source>
        <dbReference type="ARBA" id="ARBA00022989"/>
    </source>
</evidence>
<protein>
    <submittedName>
        <fullName evidence="8">Fusaric acid resistance protein</fullName>
    </submittedName>
</protein>
<evidence type="ECO:0000256" key="6">
    <source>
        <dbReference type="ARBA" id="ARBA00023136"/>
    </source>
</evidence>
<feature type="transmembrane region" description="Helical" evidence="7">
    <location>
        <begin position="477"/>
        <end position="495"/>
    </location>
</feature>
<organism evidence="8 9">
    <name type="scientific">Paraburkholderia ginsengiterrae</name>
    <dbReference type="NCBI Taxonomy" id="1462993"/>
    <lineage>
        <taxon>Bacteria</taxon>
        <taxon>Pseudomonadati</taxon>
        <taxon>Pseudomonadota</taxon>
        <taxon>Betaproteobacteria</taxon>
        <taxon>Burkholderiales</taxon>
        <taxon>Burkholderiaceae</taxon>
        <taxon>Paraburkholderia</taxon>
    </lineage>
</organism>
<feature type="transmembrane region" description="Helical" evidence="7">
    <location>
        <begin position="128"/>
        <end position="145"/>
    </location>
</feature>
<gene>
    <name evidence="8" type="ORF">A6V36_08775</name>
</gene>
<keyword evidence="9" id="KW-1185">Reference proteome</keyword>
<feature type="transmembrane region" description="Helical" evidence="7">
    <location>
        <begin position="397"/>
        <end position="419"/>
    </location>
</feature>
<evidence type="ECO:0000256" key="7">
    <source>
        <dbReference type="SAM" id="Phobius"/>
    </source>
</evidence>
<comment type="subcellular location">
    <subcellularLocation>
        <location evidence="1">Cell membrane</location>
        <topology evidence="1">Multi-pass membrane protein</topology>
    </subcellularLocation>
</comment>
<feature type="transmembrane region" description="Helical" evidence="7">
    <location>
        <begin position="28"/>
        <end position="48"/>
    </location>
</feature>
<keyword evidence="4 7" id="KW-0812">Transmembrane</keyword>
<dbReference type="Pfam" id="PF04632">
    <property type="entry name" value="FUSC"/>
    <property type="match status" value="1"/>
</dbReference>
<reference evidence="8 9" key="1">
    <citation type="submission" date="2016-04" db="EMBL/GenBank/DDBJ databases">
        <title>Reclassification of Paraburkholderia panaciterrae (Farh et al. 2015) Dobritsa &amp; Samadpour 2016 as a later homotypic synonym of Paraburkholderia ginsengiterrae (Farh et al. 2015) Dobritsa &amp; Samadpour 2016.</title>
        <authorList>
            <person name="Dobritsa A.P."/>
            <person name="Kutumbaka K."/>
            <person name="Samadpour M."/>
        </authorList>
    </citation>
    <scope>NUCLEOTIDE SEQUENCE [LARGE SCALE GENOMIC DNA]</scope>
    <source>
        <strain evidence="8 9">DCY85-1</strain>
    </source>
</reference>
<keyword evidence="6 7" id="KW-0472">Membrane</keyword>
<dbReference type="InterPro" id="IPR006726">
    <property type="entry name" value="PHBA_efflux_AaeB/fusaric-R"/>
</dbReference>
<comment type="caution">
    <text evidence="8">The sequence shown here is derived from an EMBL/GenBank/DDBJ whole genome shotgun (WGS) entry which is preliminary data.</text>
</comment>
<evidence type="ECO:0000313" key="8">
    <source>
        <dbReference type="EMBL" id="OAJ54918.1"/>
    </source>
</evidence>
<evidence type="ECO:0000256" key="4">
    <source>
        <dbReference type="ARBA" id="ARBA00022692"/>
    </source>
</evidence>
<evidence type="ECO:0000313" key="9">
    <source>
        <dbReference type="Proteomes" id="UP000077961"/>
    </source>
</evidence>
<dbReference type="PANTHER" id="PTHR30509:SF9">
    <property type="entry name" value="MULTIDRUG RESISTANCE PROTEIN MDTO"/>
    <property type="match status" value="1"/>
</dbReference>
<keyword evidence="2" id="KW-0813">Transport</keyword>
<evidence type="ECO:0000256" key="3">
    <source>
        <dbReference type="ARBA" id="ARBA00022475"/>
    </source>
</evidence>
<dbReference type="PANTHER" id="PTHR30509">
    <property type="entry name" value="P-HYDROXYBENZOIC ACID EFFLUX PUMP SUBUNIT-RELATED"/>
    <property type="match status" value="1"/>
</dbReference>
<feature type="transmembrane region" description="Helical" evidence="7">
    <location>
        <begin position="452"/>
        <end position="471"/>
    </location>
</feature>
<feature type="transmembrane region" description="Helical" evidence="7">
    <location>
        <begin position="157"/>
        <end position="177"/>
    </location>
</feature>
<dbReference type="EMBL" id="LXJZ01000198">
    <property type="protein sequence ID" value="OAJ54918.1"/>
    <property type="molecule type" value="Genomic_DNA"/>
</dbReference>
<evidence type="ECO:0000256" key="2">
    <source>
        <dbReference type="ARBA" id="ARBA00022448"/>
    </source>
</evidence>
<keyword evidence="3" id="KW-1003">Cell membrane</keyword>
<keyword evidence="5 7" id="KW-1133">Transmembrane helix</keyword>